<evidence type="ECO:0000313" key="1">
    <source>
        <dbReference type="EMBL" id="MPM77023.1"/>
    </source>
</evidence>
<dbReference type="EMBL" id="VSSQ01027664">
    <property type="protein sequence ID" value="MPM77023.1"/>
    <property type="molecule type" value="Genomic_DNA"/>
</dbReference>
<reference evidence="1" key="1">
    <citation type="submission" date="2019-08" db="EMBL/GenBank/DDBJ databases">
        <authorList>
            <person name="Kucharzyk K."/>
            <person name="Murdoch R.W."/>
            <person name="Higgins S."/>
            <person name="Loffler F."/>
        </authorList>
    </citation>
    <scope>NUCLEOTIDE SEQUENCE</scope>
</reference>
<evidence type="ECO:0008006" key="2">
    <source>
        <dbReference type="Google" id="ProtNLM"/>
    </source>
</evidence>
<gene>
    <name evidence="1" type="ORF">SDC9_124022</name>
</gene>
<dbReference type="InterPro" id="IPR023162">
    <property type="entry name" value="Apc36109-like_dom_sf"/>
</dbReference>
<dbReference type="SUPFAM" id="SSF116922">
    <property type="entry name" value="YugE-like"/>
    <property type="match status" value="1"/>
</dbReference>
<name>A0A645CJC8_9ZZZZ</name>
<dbReference type="InterPro" id="IPR015053">
    <property type="entry name" value="DUF1871"/>
</dbReference>
<dbReference type="AlphaFoldDB" id="A0A645CJC8"/>
<dbReference type="Pfam" id="PF08958">
    <property type="entry name" value="DUF1871"/>
    <property type="match status" value="1"/>
</dbReference>
<accession>A0A645CJC8</accession>
<protein>
    <recommendedName>
        <fullName evidence="2">DUF1871 domain-containing protein</fullName>
    </recommendedName>
</protein>
<organism evidence="1">
    <name type="scientific">bioreactor metagenome</name>
    <dbReference type="NCBI Taxonomy" id="1076179"/>
    <lineage>
        <taxon>unclassified sequences</taxon>
        <taxon>metagenomes</taxon>
        <taxon>ecological metagenomes</taxon>
    </lineage>
</organism>
<comment type="caution">
    <text evidence="1">The sequence shown here is derived from an EMBL/GenBank/DDBJ whole genome shotgun (WGS) entry which is preliminary data.</text>
</comment>
<dbReference type="Gene3D" id="1.10.340.20">
    <property type="entry name" value="Apc36109-like domain"/>
    <property type="match status" value="1"/>
</dbReference>
<proteinExistence type="predicted"/>
<sequence length="80" mass="9384">MNSIKLIINEWDPIDLLLHAPEDEYAFEIKEIKKLLNDNINLENLSEGIYEIFKLNFGDIFKKSKSDCILIAEKILFINK</sequence>